<dbReference type="InterPro" id="IPR042216">
    <property type="entry name" value="MitoNEET_CISD"/>
</dbReference>
<dbReference type="InterPro" id="IPR018967">
    <property type="entry name" value="FeS-contain_CDGSH-typ"/>
</dbReference>
<dbReference type="AlphaFoldDB" id="A0A1H0TUM7"/>
<name>A0A1H0TUM7_9PSEU</name>
<gene>
    <name evidence="6" type="ORF">SAMN05192558_110206</name>
</gene>
<dbReference type="Pfam" id="PF09360">
    <property type="entry name" value="zf-CDGSH"/>
    <property type="match status" value="1"/>
</dbReference>
<evidence type="ECO:0000313" key="7">
    <source>
        <dbReference type="Proteomes" id="UP000199651"/>
    </source>
</evidence>
<dbReference type="GO" id="GO:0046872">
    <property type="term" value="F:metal ion binding"/>
    <property type="evidence" value="ECO:0007669"/>
    <property type="project" value="UniProtKB-KW"/>
</dbReference>
<dbReference type="RefSeq" id="WP_091381140.1">
    <property type="nucleotide sequence ID" value="NZ_FNDV01000010.1"/>
</dbReference>
<dbReference type="OrthoDB" id="3855487at2"/>
<keyword evidence="1" id="KW-0001">2Fe-2S</keyword>
<feature type="domain" description="Iron-binding zinc finger CDGSH type" evidence="5">
    <location>
        <begin position="16"/>
        <end position="60"/>
    </location>
</feature>
<dbReference type="Gene3D" id="3.40.5.90">
    <property type="entry name" value="CDGSH iron-sulfur domain, mitoNEET-type"/>
    <property type="match status" value="1"/>
</dbReference>
<keyword evidence="7" id="KW-1185">Reference proteome</keyword>
<evidence type="ECO:0000313" key="6">
    <source>
        <dbReference type="EMBL" id="SDP57679.1"/>
    </source>
</evidence>
<proteinExistence type="predicted"/>
<organism evidence="6 7">
    <name type="scientific">Actinokineospora alba</name>
    <dbReference type="NCBI Taxonomy" id="504798"/>
    <lineage>
        <taxon>Bacteria</taxon>
        <taxon>Bacillati</taxon>
        <taxon>Actinomycetota</taxon>
        <taxon>Actinomycetes</taxon>
        <taxon>Pseudonocardiales</taxon>
        <taxon>Pseudonocardiaceae</taxon>
        <taxon>Actinokineospora</taxon>
    </lineage>
</organism>
<dbReference type="GO" id="GO:0051537">
    <property type="term" value="F:2 iron, 2 sulfur cluster binding"/>
    <property type="evidence" value="ECO:0007669"/>
    <property type="project" value="UniProtKB-KW"/>
</dbReference>
<keyword evidence="3" id="KW-0408">Iron</keyword>
<evidence type="ECO:0000256" key="2">
    <source>
        <dbReference type="ARBA" id="ARBA00022723"/>
    </source>
</evidence>
<dbReference type="STRING" id="504798.SAMN05421871_110206"/>
<evidence type="ECO:0000256" key="4">
    <source>
        <dbReference type="ARBA" id="ARBA00023014"/>
    </source>
</evidence>
<evidence type="ECO:0000256" key="1">
    <source>
        <dbReference type="ARBA" id="ARBA00022714"/>
    </source>
</evidence>
<reference evidence="7" key="1">
    <citation type="submission" date="2016-10" db="EMBL/GenBank/DDBJ databases">
        <authorList>
            <person name="Varghese N."/>
            <person name="Submissions S."/>
        </authorList>
    </citation>
    <scope>NUCLEOTIDE SEQUENCE [LARGE SCALE GENOMIC DNA]</scope>
    <source>
        <strain evidence="7">IBRC-M 10655</strain>
    </source>
</reference>
<evidence type="ECO:0000259" key="5">
    <source>
        <dbReference type="SMART" id="SM00704"/>
    </source>
</evidence>
<keyword evidence="2" id="KW-0479">Metal-binding</keyword>
<accession>A0A1H0TUM7</accession>
<dbReference type="EMBL" id="FNJB01000010">
    <property type="protein sequence ID" value="SDP57679.1"/>
    <property type="molecule type" value="Genomic_DNA"/>
</dbReference>
<sequence>MERRVRTTRDGPVLIEGPVELTTEDGRTVHSDRFVTALCTCRRSSIYPLCDASHRKKVREV</sequence>
<evidence type="ECO:0000256" key="3">
    <source>
        <dbReference type="ARBA" id="ARBA00023004"/>
    </source>
</evidence>
<dbReference type="GO" id="GO:0005737">
    <property type="term" value="C:cytoplasm"/>
    <property type="evidence" value="ECO:0007669"/>
    <property type="project" value="UniProtKB-ARBA"/>
</dbReference>
<dbReference type="SMART" id="SM00704">
    <property type="entry name" value="ZnF_CDGSH"/>
    <property type="match status" value="1"/>
</dbReference>
<dbReference type="Proteomes" id="UP000199651">
    <property type="component" value="Unassembled WGS sequence"/>
</dbReference>
<protein>
    <submittedName>
        <fullName evidence="6">Iron-binding zinc finger CDGSH type</fullName>
    </submittedName>
</protein>
<keyword evidence="4" id="KW-0411">Iron-sulfur</keyword>